<keyword evidence="1" id="KW-0805">Transcription regulation</keyword>
<dbReference type="GO" id="GO:0003677">
    <property type="term" value="F:DNA binding"/>
    <property type="evidence" value="ECO:0007669"/>
    <property type="project" value="UniProtKB-UniRule"/>
</dbReference>
<reference evidence="6 7" key="1">
    <citation type="submission" date="2017-09" db="EMBL/GenBank/DDBJ databases">
        <title>The Catabolism of 3,6-Dichlorosalicylic acid is Initiated by the Cytochrome P450 Monooxygenase DsmABC in Rhizorhabdus dicambivorans Ndbn-20.</title>
        <authorList>
            <person name="Na L."/>
        </authorList>
    </citation>
    <scope>NUCLEOTIDE SEQUENCE [LARGE SCALE GENOMIC DNA]</scope>
    <source>
        <strain evidence="6 7">Ndbn-20m</strain>
    </source>
</reference>
<keyword evidence="3" id="KW-0804">Transcription</keyword>
<dbReference type="PANTHER" id="PTHR30328">
    <property type="entry name" value="TRANSCRIPTIONAL REPRESSOR"/>
    <property type="match status" value="1"/>
</dbReference>
<evidence type="ECO:0000256" key="1">
    <source>
        <dbReference type="ARBA" id="ARBA00023015"/>
    </source>
</evidence>
<dbReference type="EMBL" id="NWUF01000017">
    <property type="protein sequence ID" value="PCE41264.1"/>
    <property type="molecule type" value="Genomic_DNA"/>
</dbReference>
<dbReference type="PROSITE" id="PS50977">
    <property type="entry name" value="HTH_TETR_2"/>
    <property type="match status" value="1"/>
</dbReference>
<evidence type="ECO:0000256" key="4">
    <source>
        <dbReference type="PROSITE-ProRule" id="PRU00335"/>
    </source>
</evidence>
<name>A0A2A4FU83_9SPHN</name>
<dbReference type="Pfam" id="PF14514">
    <property type="entry name" value="TetR_C_9"/>
    <property type="match status" value="1"/>
</dbReference>
<dbReference type="SUPFAM" id="SSF46689">
    <property type="entry name" value="Homeodomain-like"/>
    <property type="match status" value="1"/>
</dbReference>
<dbReference type="InterPro" id="IPR050109">
    <property type="entry name" value="HTH-type_TetR-like_transc_reg"/>
</dbReference>
<feature type="domain" description="HTH tetR-type" evidence="5">
    <location>
        <begin position="31"/>
        <end position="91"/>
    </location>
</feature>
<dbReference type="SUPFAM" id="SSF48498">
    <property type="entry name" value="Tetracyclin repressor-like, C-terminal domain"/>
    <property type="match status" value="1"/>
</dbReference>
<feature type="DNA-binding region" description="H-T-H motif" evidence="4">
    <location>
        <begin position="54"/>
        <end position="73"/>
    </location>
</feature>
<gene>
    <name evidence="6" type="ORF">COO09_16460</name>
</gene>
<evidence type="ECO:0000259" key="5">
    <source>
        <dbReference type="PROSITE" id="PS50977"/>
    </source>
</evidence>
<dbReference type="InterPro" id="IPR036271">
    <property type="entry name" value="Tet_transcr_reg_TetR-rel_C_sf"/>
</dbReference>
<evidence type="ECO:0000256" key="2">
    <source>
        <dbReference type="ARBA" id="ARBA00023125"/>
    </source>
</evidence>
<dbReference type="OrthoDB" id="2356263at2"/>
<evidence type="ECO:0000313" key="6">
    <source>
        <dbReference type="EMBL" id="PCE41264.1"/>
    </source>
</evidence>
<evidence type="ECO:0000256" key="3">
    <source>
        <dbReference type="ARBA" id="ARBA00023163"/>
    </source>
</evidence>
<proteinExistence type="predicted"/>
<keyword evidence="7" id="KW-1185">Reference proteome</keyword>
<dbReference type="KEGG" id="rdi:CMV14_08250"/>
<dbReference type="InterPro" id="IPR001647">
    <property type="entry name" value="HTH_TetR"/>
</dbReference>
<dbReference type="Proteomes" id="UP000218934">
    <property type="component" value="Unassembled WGS sequence"/>
</dbReference>
<sequence length="238" mass="27178">MLRYALFRRSKKSGSAFFMATKPPRSSEKRPEGKSAILKAARSLLGERGGSQFTLTEVAKRSGKNIALVSYYFGGREEMLLAILDEDQALITKPSEKQRERNDPPEIRLERHLTGMVKAWAKHPYLLPLTAELLRRSSTQSRDEIVNRLLRPAVEIQRDILEQGRAQGVFREIDPMVFYLYVMGAVDMLFKARHTIETVFGRQSDDATLQRHFIRQSMSLLMDGIRLRTPGAEEPKDA</sequence>
<dbReference type="Pfam" id="PF00440">
    <property type="entry name" value="TetR_N"/>
    <property type="match status" value="1"/>
</dbReference>
<evidence type="ECO:0000313" key="7">
    <source>
        <dbReference type="Proteomes" id="UP000218934"/>
    </source>
</evidence>
<comment type="caution">
    <text evidence="6">The sequence shown here is derived from an EMBL/GenBank/DDBJ whole genome shotgun (WGS) entry which is preliminary data.</text>
</comment>
<protein>
    <recommendedName>
        <fullName evidence="5">HTH tetR-type domain-containing protein</fullName>
    </recommendedName>
</protein>
<dbReference type="Gene3D" id="1.10.357.10">
    <property type="entry name" value="Tetracycline Repressor, domain 2"/>
    <property type="match status" value="1"/>
</dbReference>
<dbReference type="PANTHER" id="PTHR30328:SF54">
    <property type="entry name" value="HTH-TYPE TRANSCRIPTIONAL REPRESSOR SCO4008"/>
    <property type="match status" value="1"/>
</dbReference>
<dbReference type="InterPro" id="IPR011075">
    <property type="entry name" value="TetR_C"/>
</dbReference>
<organism evidence="6 7">
    <name type="scientific">Rhizorhabdus dicambivorans</name>
    <dbReference type="NCBI Taxonomy" id="1850238"/>
    <lineage>
        <taxon>Bacteria</taxon>
        <taxon>Pseudomonadati</taxon>
        <taxon>Pseudomonadota</taxon>
        <taxon>Alphaproteobacteria</taxon>
        <taxon>Sphingomonadales</taxon>
        <taxon>Sphingomonadaceae</taxon>
        <taxon>Rhizorhabdus</taxon>
    </lineage>
</organism>
<dbReference type="InterPro" id="IPR009057">
    <property type="entry name" value="Homeodomain-like_sf"/>
</dbReference>
<dbReference type="AlphaFoldDB" id="A0A2A4FU83"/>
<accession>A0A2A4FU83</accession>
<keyword evidence="2 4" id="KW-0238">DNA-binding</keyword>